<evidence type="ECO:0000259" key="3">
    <source>
        <dbReference type="Pfam" id="PF01841"/>
    </source>
</evidence>
<comment type="caution">
    <text evidence="5">The sequence shown here is derived from an EMBL/GenBank/DDBJ whole genome shotgun (WGS) entry which is preliminary data.</text>
</comment>
<proteinExistence type="predicted"/>
<dbReference type="OrthoDB" id="98874at2"/>
<evidence type="ECO:0000256" key="2">
    <source>
        <dbReference type="SAM" id="SignalP"/>
    </source>
</evidence>
<accession>A0A150WUF8</accession>
<organism evidence="5 6">
    <name type="scientific">Bdellovibrio bacteriovorus</name>
    <dbReference type="NCBI Taxonomy" id="959"/>
    <lineage>
        <taxon>Bacteria</taxon>
        <taxon>Pseudomonadati</taxon>
        <taxon>Bdellovibrionota</taxon>
        <taxon>Bdellovibrionia</taxon>
        <taxon>Bdellovibrionales</taxon>
        <taxon>Pseudobdellovibrionaceae</taxon>
        <taxon>Bdellovibrio</taxon>
    </lineage>
</organism>
<dbReference type="InterPro" id="IPR038765">
    <property type="entry name" value="Papain-like_cys_pep_sf"/>
</dbReference>
<evidence type="ECO:0000256" key="1">
    <source>
        <dbReference type="PROSITE-ProRule" id="PRU00339"/>
    </source>
</evidence>
<dbReference type="Gene3D" id="3.10.620.30">
    <property type="match status" value="1"/>
</dbReference>
<evidence type="ECO:0000313" key="5">
    <source>
        <dbReference type="EMBL" id="KYG70084.1"/>
    </source>
</evidence>
<reference evidence="5 6" key="1">
    <citation type="submission" date="2016-03" db="EMBL/GenBank/DDBJ databases">
        <authorList>
            <person name="Ploux O."/>
        </authorList>
    </citation>
    <scope>NUCLEOTIDE SEQUENCE [LARGE SCALE GENOMIC DNA]</scope>
    <source>
        <strain evidence="5 6">BER2</strain>
    </source>
</reference>
<dbReference type="PANTHER" id="PTHR12558:SF13">
    <property type="entry name" value="CELL DIVISION CYCLE PROTEIN 27 HOMOLOG"/>
    <property type="match status" value="1"/>
</dbReference>
<feature type="chain" id="PRO_5007573715" evidence="2">
    <location>
        <begin position="18"/>
        <end position="1001"/>
    </location>
</feature>
<dbReference type="Gene3D" id="2.60.40.3140">
    <property type="match status" value="1"/>
</dbReference>
<dbReference type="PROSITE" id="PS50005">
    <property type="entry name" value="TPR"/>
    <property type="match status" value="1"/>
</dbReference>
<dbReference type="InterPro" id="IPR024618">
    <property type="entry name" value="DUF3857"/>
</dbReference>
<dbReference type="InterPro" id="IPR002931">
    <property type="entry name" value="Transglutaminase-like"/>
</dbReference>
<dbReference type="Pfam" id="PF12969">
    <property type="entry name" value="DUF3857"/>
    <property type="match status" value="1"/>
</dbReference>
<feature type="signal peptide" evidence="2">
    <location>
        <begin position="1"/>
        <end position="17"/>
    </location>
</feature>
<gene>
    <name evidence="5" type="ORF">AZI85_15465</name>
</gene>
<dbReference type="Pfam" id="PF01841">
    <property type="entry name" value="Transglut_core"/>
    <property type="match status" value="1"/>
</dbReference>
<name>A0A150WUF8_BDEBC</name>
<keyword evidence="2" id="KW-0732">Signal</keyword>
<feature type="repeat" description="TPR" evidence="1">
    <location>
        <begin position="796"/>
        <end position="829"/>
    </location>
</feature>
<dbReference type="SUPFAM" id="SSF48452">
    <property type="entry name" value="TPR-like"/>
    <property type="match status" value="1"/>
</dbReference>
<sequence length="1001" mass="112045">MIKYIVLSLFIQSMALADWAPLSVAPYEILSMVDTIDVDKKGLYTITSEASMRVLNEQGRNTLVLKKIPFLPESTKITVIRASSITDGVETMVDLKTVRIEAAKSPEGGLAAYKDVVIPFTNLKVGSTITYRFVEKKTKQLIPGHFSVEYNYGMSVPEAGGHLTVKSAIPIFFAMSDPWKNLEIQNIKENEKFVLRVKQKSSLYKLPIEFGPIIRKENATRIQISSINNWRDYLKSFAGKYEKILEVKKLPASYQKIADLAKSANSVEEKINIVTSELASIMTYSGDWTTFEKMFVPRPLNEVEKLKTGDCKDFSIATVAILRNLGISAEVALTHRKSPSAQLGMYTIDPLDLNLVLQDAFNHAIVKVKNGQSIYWVDPTNIVSNASTPFSDITGSYALEVSTNATGLERIPYPSMGQNSIRVVKNYNIREDNTADTTSSFRFTGVFAKAVLEIAHSQNKEVSKKILMAFNRTDPKDAQGNYTGVNFNSRISTELKGVEKASGDRVLEAKDSKLYFSAPLSFTLNGLTVFNRTKRITDMYTEGASEDNTVLKVDGYDFVGFQEGCTILTPWFTVERAFIKTQTGFEVRDQSKFFDAELKAEDINSDKFSTHLSDIFYDCAATQTVEVVKLQPGQSLSTRLKDYSAKKAKELMEVSGPTSITSARHAYHITENLLSQNPKDKDALIQKLRAIRRVGYKSNLIDSKEYYQASDSILKVLLADYPNDTTVLTQRVWSAYFQKNPVDMTIHFQKLYPLAPKNYEFYTLGGAIAEEMKRNEVALGSYLKAFQLAENPRQKASSSVDIAGILINKGEIDKGIAYYKQAISLYPENTWTQGNLMSMLSNLKRYDEAIQLGETIMKENPYGMAKKSLAEAYRGKALEYYKNGRQTTAADLKSEAGEKLLRDVEAYIGKGLSYYPACGKCLVSMAAVYRIRASLHGDKDYAMKAKTYYDKANQEGEISKDVTLMSSREIDVILGTRSPAGKATLDMNVNYSNYSEVDLQR</sequence>
<dbReference type="Gene3D" id="1.25.40.10">
    <property type="entry name" value="Tetratricopeptide repeat domain"/>
    <property type="match status" value="1"/>
</dbReference>
<keyword evidence="1" id="KW-0802">TPR repeat</keyword>
<dbReference type="InterPro" id="IPR011990">
    <property type="entry name" value="TPR-like_helical_dom_sf"/>
</dbReference>
<dbReference type="InterPro" id="IPR019734">
    <property type="entry name" value="TPR_rpt"/>
</dbReference>
<dbReference type="EMBL" id="LUKF01000003">
    <property type="protein sequence ID" value="KYG70084.1"/>
    <property type="molecule type" value="Genomic_DNA"/>
</dbReference>
<evidence type="ECO:0000313" key="6">
    <source>
        <dbReference type="Proteomes" id="UP000075391"/>
    </source>
</evidence>
<protein>
    <submittedName>
        <fullName evidence="5">Uncharacterized protein</fullName>
    </submittedName>
</protein>
<dbReference type="SUPFAM" id="SSF54001">
    <property type="entry name" value="Cysteine proteinases"/>
    <property type="match status" value="1"/>
</dbReference>
<dbReference type="Proteomes" id="UP000075391">
    <property type="component" value="Unassembled WGS sequence"/>
</dbReference>
<feature type="domain" description="DUF3857" evidence="4">
    <location>
        <begin position="41"/>
        <end position="151"/>
    </location>
</feature>
<dbReference type="AlphaFoldDB" id="A0A150WUF8"/>
<dbReference type="RefSeq" id="WP_063242998.1">
    <property type="nucleotide sequence ID" value="NZ_LUKF01000003.1"/>
</dbReference>
<evidence type="ECO:0000259" key="4">
    <source>
        <dbReference type="Pfam" id="PF12969"/>
    </source>
</evidence>
<dbReference type="PANTHER" id="PTHR12558">
    <property type="entry name" value="CELL DIVISION CYCLE 16,23,27"/>
    <property type="match status" value="1"/>
</dbReference>
<feature type="domain" description="Transglutaminase-like" evidence="3">
    <location>
        <begin position="261"/>
        <end position="376"/>
    </location>
</feature>